<evidence type="ECO:0000256" key="5">
    <source>
        <dbReference type="SAM" id="Phobius"/>
    </source>
</evidence>
<evidence type="ECO:0000256" key="1">
    <source>
        <dbReference type="ARBA" id="ARBA00022737"/>
    </source>
</evidence>
<feature type="transmembrane region" description="Helical" evidence="5">
    <location>
        <begin position="183"/>
        <end position="204"/>
    </location>
</feature>
<evidence type="ECO:0000256" key="3">
    <source>
        <dbReference type="PROSITE-ProRule" id="PRU00339"/>
    </source>
</evidence>
<organism evidence="6 7">
    <name type="scientific">Candidatus Staskawiczbacteria bacterium RIFCSPHIGHO2_01_FULL_41_41</name>
    <dbReference type="NCBI Taxonomy" id="1802203"/>
    <lineage>
        <taxon>Bacteria</taxon>
        <taxon>Candidatus Staskawicziibacteriota</taxon>
    </lineage>
</organism>
<gene>
    <name evidence="6" type="ORF">A2822_04380</name>
</gene>
<dbReference type="SMART" id="SM00028">
    <property type="entry name" value="TPR"/>
    <property type="match status" value="4"/>
</dbReference>
<feature type="transmembrane region" description="Helical" evidence="5">
    <location>
        <begin position="55"/>
        <end position="74"/>
    </location>
</feature>
<feature type="transmembrane region" description="Helical" evidence="5">
    <location>
        <begin position="417"/>
        <end position="433"/>
    </location>
</feature>
<keyword evidence="2 3" id="KW-0802">TPR repeat</keyword>
<feature type="transmembrane region" description="Helical" evidence="5">
    <location>
        <begin position="146"/>
        <end position="171"/>
    </location>
</feature>
<feature type="region of interest" description="Disordered" evidence="4">
    <location>
        <begin position="766"/>
        <end position="796"/>
    </location>
</feature>
<dbReference type="InterPro" id="IPR011990">
    <property type="entry name" value="TPR-like_helical_dom_sf"/>
</dbReference>
<feature type="transmembrane region" description="Helical" evidence="5">
    <location>
        <begin position="86"/>
        <end position="104"/>
    </location>
</feature>
<feature type="transmembrane region" description="Helical" evidence="5">
    <location>
        <begin position="393"/>
        <end position="411"/>
    </location>
</feature>
<reference evidence="6 7" key="1">
    <citation type="journal article" date="2016" name="Nat. Commun.">
        <title>Thousands of microbial genomes shed light on interconnected biogeochemical processes in an aquifer system.</title>
        <authorList>
            <person name="Anantharaman K."/>
            <person name="Brown C.T."/>
            <person name="Hug L.A."/>
            <person name="Sharon I."/>
            <person name="Castelle C.J."/>
            <person name="Probst A.J."/>
            <person name="Thomas B.C."/>
            <person name="Singh A."/>
            <person name="Wilkins M.J."/>
            <person name="Karaoz U."/>
            <person name="Brodie E.L."/>
            <person name="Williams K.H."/>
            <person name="Hubbard S.S."/>
            <person name="Banfield J.F."/>
        </authorList>
    </citation>
    <scope>NUCLEOTIDE SEQUENCE [LARGE SCALE GENOMIC DNA]</scope>
</reference>
<dbReference type="EMBL" id="MHOP01000021">
    <property type="protein sequence ID" value="OGZ65503.1"/>
    <property type="molecule type" value="Genomic_DNA"/>
</dbReference>
<evidence type="ECO:0000313" key="6">
    <source>
        <dbReference type="EMBL" id="OGZ65503.1"/>
    </source>
</evidence>
<accession>A0A1G2HSS7</accession>
<feature type="transmembrane region" description="Helical" evidence="5">
    <location>
        <begin position="116"/>
        <end position="134"/>
    </location>
</feature>
<keyword evidence="5" id="KW-0472">Membrane</keyword>
<keyword evidence="5" id="KW-1133">Transmembrane helix</keyword>
<feature type="transmembrane region" description="Helical" evidence="5">
    <location>
        <begin position="211"/>
        <end position="229"/>
    </location>
</feature>
<name>A0A1G2HSS7_9BACT</name>
<dbReference type="PANTHER" id="PTHR44858:SF1">
    <property type="entry name" value="UDP-N-ACETYLGLUCOSAMINE--PEPTIDE N-ACETYLGLUCOSAMINYLTRANSFERASE SPINDLY-RELATED"/>
    <property type="match status" value="1"/>
</dbReference>
<feature type="transmembrane region" description="Helical" evidence="5">
    <location>
        <begin position="30"/>
        <end position="49"/>
    </location>
</feature>
<evidence type="ECO:0000313" key="7">
    <source>
        <dbReference type="Proteomes" id="UP000178774"/>
    </source>
</evidence>
<feature type="repeat" description="TPR" evidence="3">
    <location>
        <begin position="715"/>
        <end position="748"/>
    </location>
</feature>
<keyword evidence="1" id="KW-0677">Repeat</keyword>
<feature type="transmembrane region" description="Helical" evidence="5">
    <location>
        <begin position="445"/>
        <end position="468"/>
    </location>
</feature>
<feature type="transmembrane region" description="Helical" evidence="5">
    <location>
        <begin position="259"/>
        <end position="278"/>
    </location>
</feature>
<dbReference type="Proteomes" id="UP000178774">
    <property type="component" value="Unassembled WGS sequence"/>
</dbReference>
<comment type="caution">
    <text evidence="6">The sequence shown here is derived from an EMBL/GenBank/DDBJ whole genome shotgun (WGS) entry which is preliminary data.</text>
</comment>
<sequence length="796" mass="88225">MALKVSAIKIGPKENSNLIAWCDRVIKNTIYVLVFAIPIFFTPWTYSILDFNKQALLLSLSFVALAAWMLKTLLSGRFTVKITNIHIAMGSVVLVWGLATIFSVAKTSSFFGIGQFSSQAFVSVLAFATIYFLVSNTFLQKDIEKSFSILGISTALVLAYGLLQMFGLHIIPLNFARATAFNSIGSLGSLGFFAVVLLPLWVALAPSAKRWWQVLYVVNIILTLLVLVIINYQFLWALVLAGSLLLIIFWTLKKDIFDVRWMFLPVFFFIVSLFFLLLTPQIKWLPQNSLEVSLSNRANVEMNIKALQSFEFFGAGPNNFAYDFAKYKNIDFNQSPLWNVNFTSGASKVLTAFTEVGIVGLVAMLVLMALGIFYGAKYFLAKDIKDIPQTTRLTLVVVAVVAVETLGYFLYNANIPLDFMYFFSLACLVALVVKPVKEYVLASSSLVTMAAIFVFVLLFIFDVGVLFVESQRYLADMDYRKGLVLFSQDKKSESLQYFKMAAKNGNWDVYYNQLALFSLVSVRDYLSTTGAPDKEAAKQAVQSLIADAISASNASVALNPQNYDNWSTRGYVCQNLLELSPEAFDCAMQSYDKAIALNPNNPYLYLQQGNSYLVKAANATDTFQRSDLLSKANDKINKAIDLKANYALAHLQLSVVLKLHGNTSESLAALQEAEKYSTTDATLSFQVGLNYYQDKNWSKAQDNFQRALRLVGQYANALYFSGLAYEKSGQKESAISQFSKLLELNTKTADVQKIIANIQAGRPALDGVSSQPPAPVDAPASNQNEGVVAPVIPTNP</sequence>
<feature type="repeat" description="TPR" evidence="3">
    <location>
        <begin position="681"/>
        <end position="714"/>
    </location>
</feature>
<dbReference type="AlphaFoldDB" id="A0A1G2HSS7"/>
<proteinExistence type="predicted"/>
<evidence type="ECO:0000256" key="2">
    <source>
        <dbReference type="ARBA" id="ARBA00022803"/>
    </source>
</evidence>
<evidence type="ECO:0000256" key="4">
    <source>
        <dbReference type="SAM" id="MobiDB-lite"/>
    </source>
</evidence>
<dbReference type="SUPFAM" id="SSF48452">
    <property type="entry name" value="TPR-like"/>
    <property type="match status" value="2"/>
</dbReference>
<dbReference type="PROSITE" id="PS50005">
    <property type="entry name" value="TPR"/>
    <property type="match status" value="2"/>
</dbReference>
<dbReference type="Gene3D" id="1.25.40.10">
    <property type="entry name" value="Tetratricopeptide repeat domain"/>
    <property type="match status" value="2"/>
</dbReference>
<dbReference type="InterPro" id="IPR019734">
    <property type="entry name" value="TPR_rpt"/>
</dbReference>
<dbReference type="PANTHER" id="PTHR44858">
    <property type="entry name" value="TETRATRICOPEPTIDE REPEAT PROTEIN 6"/>
    <property type="match status" value="1"/>
</dbReference>
<feature type="transmembrane region" description="Helical" evidence="5">
    <location>
        <begin position="358"/>
        <end position="381"/>
    </location>
</feature>
<keyword evidence="5" id="KW-0812">Transmembrane</keyword>
<feature type="transmembrane region" description="Helical" evidence="5">
    <location>
        <begin position="235"/>
        <end position="252"/>
    </location>
</feature>
<protein>
    <submittedName>
        <fullName evidence="6">Uncharacterized protein</fullName>
    </submittedName>
</protein>
<dbReference type="InterPro" id="IPR050498">
    <property type="entry name" value="Ycf3"/>
</dbReference>